<dbReference type="PANTHER" id="PTHR46696:SF1">
    <property type="entry name" value="CYTOCHROME P450 YJIB-RELATED"/>
    <property type="match status" value="1"/>
</dbReference>
<evidence type="ECO:0000256" key="1">
    <source>
        <dbReference type="ARBA" id="ARBA00010617"/>
    </source>
</evidence>
<dbReference type="RefSeq" id="WP_184364508.1">
    <property type="nucleotide sequence ID" value="NZ_BAAAKM010000009.1"/>
</dbReference>
<name>A0A840W4G8_9ACTN</name>
<dbReference type="GO" id="GO:0020037">
    <property type="term" value="F:heme binding"/>
    <property type="evidence" value="ECO:0007669"/>
    <property type="project" value="InterPro"/>
</dbReference>
<dbReference type="SUPFAM" id="SSF48264">
    <property type="entry name" value="Cytochrome P450"/>
    <property type="match status" value="1"/>
</dbReference>
<dbReference type="GO" id="GO:0004497">
    <property type="term" value="F:monooxygenase activity"/>
    <property type="evidence" value="ECO:0007669"/>
    <property type="project" value="UniProtKB-KW"/>
</dbReference>
<reference evidence="8 9" key="1">
    <citation type="submission" date="2020-08" db="EMBL/GenBank/DDBJ databases">
        <title>Sequencing the genomes of 1000 actinobacteria strains.</title>
        <authorList>
            <person name="Klenk H.-P."/>
        </authorList>
    </citation>
    <scope>NUCLEOTIDE SEQUENCE [LARGE SCALE GENOMIC DNA]</scope>
    <source>
        <strain evidence="8 9">DSM 44598</strain>
    </source>
</reference>
<dbReference type="InterPro" id="IPR036396">
    <property type="entry name" value="Cyt_P450_sf"/>
</dbReference>
<dbReference type="PROSITE" id="PS00086">
    <property type="entry name" value="CYTOCHROME_P450"/>
    <property type="match status" value="1"/>
</dbReference>
<dbReference type="CDD" id="cd11029">
    <property type="entry name" value="CYP107-like"/>
    <property type="match status" value="1"/>
</dbReference>
<accession>A0A840W4G8</accession>
<dbReference type="InterPro" id="IPR017972">
    <property type="entry name" value="Cyt_P450_CS"/>
</dbReference>
<dbReference type="Gene3D" id="1.10.630.10">
    <property type="entry name" value="Cytochrome P450"/>
    <property type="match status" value="1"/>
</dbReference>
<dbReference type="PANTHER" id="PTHR46696">
    <property type="entry name" value="P450, PUTATIVE (EUROFUNG)-RELATED"/>
    <property type="match status" value="1"/>
</dbReference>
<organism evidence="8 9">
    <name type="scientific">Nocardiopsis metallicus</name>
    <dbReference type="NCBI Taxonomy" id="179819"/>
    <lineage>
        <taxon>Bacteria</taxon>
        <taxon>Bacillati</taxon>
        <taxon>Actinomycetota</taxon>
        <taxon>Actinomycetes</taxon>
        <taxon>Streptosporangiales</taxon>
        <taxon>Nocardiopsidaceae</taxon>
        <taxon>Nocardiopsis</taxon>
    </lineage>
</organism>
<evidence type="ECO:0000313" key="9">
    <source>
        <dbReference type="Proteomes" id="UP000579647"/>
    </source>
</evidence>
<dbReference type="PRINTS" id="PR00385">
    <property type="entry name" value="P450"/>
</dbReference>
<keyword evidence="5 7" id="KW-0408">Iron</keyword>
<keyword evidence="2 7" id="KW-0349">Heme</keyword>
<sequence length="416" mass="45683">MPCPVTHADNPDDVTVIHPVIDDLPAERERLYRAGPVARVELPGGVRAWATTHHDVTRASLNDPRLVKDAAHWADFQAGRIPEGWPMLLTIPMGTDDMLGLDGAPHKRLRDHIAKPFSARRVERLRPRVEELTAEALDRLEAKADQPLDLKAEFTFPIPIGVVGELYGVDPSHFPYLGDLCTALFDSTNTAQQFGETYGALQGFFADVVAAKKAAPGDDMTTDLFGEGPDGDRLTDGEVQRILLSVIVAGHETTVNLLNSAVRALLKHPEVLDGVKRGEIGWDAVVEETLRYDPPNISMLFRFATEDIEIGGTTLRKGEALMTHYAAATLDRDQYGEDVHVFDPTRTKGRHISFGYGPHVCPGAPLSRLEAGVILPMLFERFPDMTLAVDDGDLELNPSLLVNSLKDFPVTLLPQN</sequence>
<evidence type="ECO:0000256" key="4">
    <source>
        <dbReference type="ARBA" id="ARBA00023002"/>
    </source>
</evidence>
<dbReference type="FunFam" id="1.10.630.10:FF:000018">
    <property type="entry name" value="Cytochrome P450 monooxygenase"/>
    <property type="match status" value="1"/>
</dbReference>
<keyword evidence="4 7" id="KW-0560">Oxidoreductase</keyword>
<dbReference type="InterPro" id="IPR002397">
    <property type="entry name" value="Cyt_P450_B"/>
</dbReference>
<comment type="similarity">
    <text evidence="1 7">Belongs to the cytochrome P450 family.</text>
</comment>
<evidence type="ECO:0008006" key="10">
    <source>
        <dbReference type="Google" id="ProtNLM"/>
    </source>
</evidence>
<gene>
    <name evidence="8" type="ORF">HNR07_002021</name>
</gene>
<dbReference type="InterPro" id="IPR001128">
    <property type="entry name" value="Cyt_P450"/>
</dbReference>
<dbReference type="Pfam" id="PF00067">
    <property type="entry name" value="p450"/>
    <property type="match status" value="1"/>
</dbReference>
<keyword evidence="6 7" id="KW-0503">Monooxygenase</keyword>
<dbReference type="PRINTS" id="PR00359">
    <property type="entry name" value="BP450"/>
</dbReference>
<comment type="caution">
    <text evidence="8">The sequence shown here is derived from an EMBL/GenBank/DDBJ whole genome shotgun (WGS) entry which is preliminary data.</text>
</comment>
<evidence type="ECO:0000256" key="7">
    <source>
        <dbReference type="RuleBase" id="RU000461"/>
    </source>
</evidence>
<dbReference type="AlphaFoldDB" id="A0A840W4G8"/>
<evidence type="ECO:0000256" key="2">
    <source>
        <dbReference type="ARBA" id="ARBA00022617"/>
    </source>
</evidence>
<evidence type="ECO:0000256" key="6">
    <source>
        <dbReference type="ARBA" id="ARBA00023033"/>
    </source>
</evidence>
<keyword evidence="3 7" id="KW-0479">Metal-binding</keyword>
<keyword evidence="9" id="KW-1185">Reference proteome</keyword>
<evidence type="ECO:0000313" key="8">
    <source>
        <dbReference type="EMBL" id="MBB5490884.1"/>
    </source>
</evidence>
<dbReference type="GO" id="GO:0016705">
    <property type="term" value="F:oxidoreductase activity, acting on paired donors, with incorporation or reduction of molecular oxygen"/>
    <property type="evidence" value="ECO:0007669"/>
    <property type="project" value="InterPro"/>
</dbReference>
<dbReference type="GO" id="GO:0005506">
    <property type="term" value="F:iron ion binding"/>
    <property type="evidence" value="ECO:0007669"/>
    <property type="project" value="InterPro"/>
</dbReference>
<dbReference type="Proteomes" id="UP000579647">
    <property type="component" value="Unassembled WGS sequence"/>
</dbReference>
<proteinExistence type="inferred from homology"/>
<dbReference type="EMBL" id="JACHDO010000001">
    <property type="protein sequence ID" value="MBB5490884.1"/>
    <property type="molecule type" value="Genomic_DNA"/>
</dbReference>
<evidence type="ECO:0000256" key="3">
    <source>
        <dbReference type="ARBA" id="ARBA00022723"/>
    </source>
</evidence>
<protein>
    <recommendedName>
        <fullName evidence="10">Cytochrome P450</fullName>
    </recommendedName>
</protein>
<evidence type="ECO:0000256" key="5">
    <source>
        <dbReference type="ARBA" id="ARBA00023004"/>
    </source>
</evidence>